<protein>
    <submittedName>
        <fullName evidence="3">Alpha-glucosidase</fullName>
    </submittedName>
</protein>
<dbReference type="InterPro" id="IPR017853">
    <property type="entry name" value="GH"/>
</dbReference>
<evidence type="ECO:0000313" key="3">
    <source>
        <dbReference type="EMBL" id="GLW95195.1"/>
    </source>
</evidence>
<dbReference type="Gene3D" id="3.20.20.80">
    <property type="entry name" value="Glycosidases"/>
    <property type="match status" value="1"/>
</dbReference>
<dbReference type="InterPro" id="IPR006047">
    <property type="entry name" value="GH13_cat_dom"/>
</dbReference>
<dbReference type="InterPro" id="IPR045857">
    <property type="entry name" value="O16G_dom_2"/>
</dbReference>
<dbReference type="GO" id="GO:0004556">
    <property type="term" value="F:alpha-amylase activity"/>
    <property type="evidence" value="ECO:0007669"/>
    <property type="project" value="TreeGrafter"/>
</dbReference>
<accession>A0A9W6V9J2</accession>
<feature type="domain" description="Glycosyl hydrolase family 13 catalytic" evidence="2">
    <location>
        <begin position="25"/>
        <end position="404"/>
    </location>
</feature>
<keyword evidence="4" id="KW-1185">Reference proteome</keyword>
<dbReference type="RefSeq" id="WP_285613055.1">
    <property type="nucleotide sequence ID" value="NZ_BSSD01000012.1"/>
</dbReference>
<comment type="similarity">
    <text evidence="1">Belongs to the glycosyl hydrolase 13 family.</text>
</comment>
<dbReference type="EMBL" id="BSSD01000012">
    <property type="protein sequence ID" value="GLW95195.1"/>
    <property type="molecule type" value="Genomic_DNA"/>
</dbReference>
<dbReference type="GO" id="GO:0009313">
    <property type="term" value="P:oligosaccharide catabolic process"/>
    <property type="evidence" value="ECO:0007669"/>
    <property type="project" value="TreeGrafter"/>
</dbReference>
<dbReference type="SUPFAM" id="SSF51445">
    <property type="entry name" value="(Trans)glycosidases"/>
    <property type="match status" value="1"/>
</dbReference>
<dbReference type="SMART" id="SM00642">
    <property type="entry name" value="Aamy"/>
    <property type="match status" value="1"/>
</dbReference>
<organism evidence="3 4">
    <name type="scientific">Actinokineospora globicatena</name>
    <dbReference type="NCBI Taxonomy" id="103729"/>
    <lineage>
        <taxon>Bacteria</taxon>
        <taxon>Bacillati</taxon>
        <taxon>Actinomycetota</taxon>
        <taxon>Actinomycetes</taxon>
        <taxon>Pseudonocardiales</taxon>
        <taxon>Pseudonocardiaceae</taxon>
        <taxon>Actinokineospora</taxon>
    </lineage>
</organism>
<sequence length="529" mass="58086">MSPDSSTAVTGDPGAHWWRHAVIYQVYVRSFADSDGDGIGDLPGIRSRLGHLAHLGVDALWITPFYPSPMADGGYDVADYRDVDPAFGTLDDARGLVADAHALGLRVIVDIVPNHTSAAHPWFQQALTAPPGSPERARYLFRPGRGDGPPNDWESVFGGPAWTRVPDGEWYLHLFDSSQPDVDWSNPEVRTEYVDVLRFWLDLGVDGFRIDVAHGLVKADGLPDAGDSDQHGVADTQRLPYFDQEGVHEIYRSWRAVLDSYSPPRVAVAEAWTRDAARTARYVRPDELHQAFNFHYLRADWSADDLRAVITGTLAATTPVGAPATWVLSNHDVQRVVTRYGDGPVGVRRARAATLLTLALPGSVYLYQGEELGLPEVLDLPDSVLQDPIWRRSNHTERGRDGCRVPIPWTRSGTALGFAPDGTTPWLPQPSGWSELSVAAQTDDPASVLELYRTALRLRRDFDQAAELEWLESAPGVLTFHRGGLGCAVNFGPATEILCGPLLLTSEQCEVDGAKLLLPQDTAAWWAIP</sequence>
<evidence type="ECO:0000256" key="1">
    <source>
        <dbReference type="ARBA" id="ARBA00008061"/>
    </source>
</evidence>
<proteinExistence type="inferred from homology"/>
<dbReference type="AlphaFoldDB" id="A0A9W6V9J2"/>
<comment type="caution">
    <text evidence="3">The sequence shown here is derived from an EMBL/GenBank/DDBJ whole genome shotgun (WGS) entry which is preliminary data.</text>
</comment>
<evidence type="ECO:0000259" key="2">
    <source>
        <dbReference type="SMART" id="SM00642"/>
    </source>
</evidence>
<name>A0A9W6V9J2_9PSEU</name>
<dbReference type="PANTHER" id="PTHR10357">
    <property type="entry name" value="ALPHA-AMYLASE FAMILY MEMBER"/>
    <property type="match status" value="1"/>
</dbReference>
<dbReference type="Proteomes" id="UP001165042">
    <property type="component" value="Unassembled WGS sequence"/>
</dbReference>
<reference evidence="3" key="1">
    <citation type="submission" date="2023-02" db="EMBL/GenBank/DDBJ databases">
        <title>Actinokineospora globicatena NBRC 15670.</title>
        <authorList>
            <person name="Ichikawa N."/>
            <person name="Sato H."/>
            <person name="Tonouchi N."/>
        </authorList>
    </citation>
    <scope>NUCLEOTIDE SEQUENCE</scope>
    <source>
        <strain evidence="3">NBRC 15670</strain>
    </source>
</reference>
<dbReference type="Gene3D" id="3.90.400.10">
    <property type="entry name" value="Oligo-1,6-glucosidase, Domain 2"/>
    <property type="match status" value="1"/>
</dbReference>
<dbReference type="Pfam" id="PF00128">
    <property type="entry name" value="Alpha-amylase"/>
    <property type="match status" value="1"/>
</dbReference>
<dbReference type="CDD" id="cd11332">
    <property type="entry name" value="AmyAc_OligoGlu_TS"/>
    <property type="match status" value="1"/>
</dbReference>
<evidence type="ECO:0000313" key="4">
    <source>
        <dbReference type="Proteomes" id="UP001165042"/>
    </source>
</evidence>
<dbReference type="PANTHER" id="PTHR10357:SF179">
    <property type="entry name" value="NEUTRAL AND BASIC AMINO ACID TRANSPORT PROTEIN RBAT"/>
    <property type="match status" value="1"/>
</dbReference>
<gene>
    <name evidence="3" type="ORF">Aglo03_60110</name>
</gene>